<dbReference type="GO" id="GO:0003677">
    <property type="term" value="F:DNA binding"/>
    <property type="evidence" value="ECO:0007669"/>
    <property type="project" value="UniProtKB-KW"/>
</dbReference>
<dbReference type="AlphaFoldDB" id="A0A7W5Z706"/>
<comment type="caution">
    <text evidence="6">The sequence shown here is derived from an EMBL/GenBank/DDBJ whole genome shotgun (WGS) entry which is preliminary data.</text>
</comment>
<evidence type="ECO:0000256" key="4">
    <source>
        <dbReference type="ARBA" id="ARBA00023163"/>
    </source>
</evidence>
<evidence type="ECO:0000313" key="6">
    <source>
        <dbReference type="EMBL" id="MBB3810864.1"/>
    </source>
</evidence>
<dbReference type="Pfam" id="PF03466">
    <property type="entry name" value="LysR_substrate"/>
    <property type="match status" value="1"/>
</dbReference>
<reference evidence="6 7" key="1">
    <citation type="submission" date="2020-08" db="EMBL/GenBank/DDBJ databases">
        <title>Genomic Encyclopedia of Type Strains, Phase IV (KMG-IV): sequencing the most valuable type-strain genomes for metagenomic binning, comparative biology and taxonomic classification.</title>
        <authorList>
            <person name="Goeker M."/>
        </authorList>
    </citation>
    <scope>NUCLEOTIDE SEQUENCE [LARGE SCALE GENOMIC DNA]</scope>
    <source>
        <strain evidence="6 7">DSM 28760</strain>
    </source>
</reference>
<keyword evidence="4" id="KW-0804">Transcription</keyword>
<proteinExistence type="inferred from homology"/>
<dbReference type="Gene3D" id="1.10.10.10">
    <property type="entry name" value="Winged helix-like DNA-binding domain superfamily/Winged helix DNA-binding domain"/>
    <property type="match status" value="1"/>
</dbReference>
<dbReference type="InterPro" id="IPR036390">
    <property type="entry name" value="WH_DNA-bd_sf"/>
</dbReference>
<feature type="domain" description="HTH lysR-type" evidence="5">
    <location>
        <begin position="42"/>
        <end position="99"/>
    </location>
</feature>
<accession>A0A7W5Z706</accession>
<dbReference type="EMBL" id="JACICC010000008">
    <property type="protein sequence ID" value="MBB3810864.1"/>
    <property type="molecule type" value="Genomic_DNA"/>
</dbReference>
<dbReference type="PRINTS" id="PR00039">
    <property type="entry name" value="HTHLYSR"/>
</dbReference>
<dbReference type="CDD" id="cd08414">
    <property type="entry name" value="PBP2_LTTR_aromatics_like"/>
    <property type="match status" value="1"/>
</dbReference>
<evidence type="ECO:0000256" key="3">
    <source>
        <dbReference type="ARBA" id="ARBA00023125"/>
    </source>
</evidence>
<dbReference type="SUPFAM" id="SSF46785">
    <property type="entry name" value="Winged helix' DNA-binding domain"/>
    <property type="match status" value="1"/>
</dbReference>
<keyword evidence="2" id="KW-0805">Transcription regulation</keyword>
<dbReference type="GO" id="GO:0003700">
    <property type="term" value="F:DNA-binding transcription factor activity"/>
    <property type="evidence" value="ECO:0007669"/>
    <property type="project" value="InterPro"/>
</dbReference>
<dbReference type="PANTHER" id="PTHR30346">
    <property type="entry name" value="TRANSCRIPTIONAL DUAL REGULATOR HCAR-RELATED"/>
    <property type="match status" value="1"/>
</dbReference>
<evidence type="ECO:0000256" key="1">
    <source>
        <dbReference type="ARBA" id="ARBA00009437"/>
    </source>
</evidence>
<dbReference type="InterPro" id="IPR000847">
    <property type="entry name" value="LysR_HTH_N"/>
</dbReference>
<dbReference type="GO" id="GO:0032993">
    <property type="term" value="C:protein-DNA complex"/>
    <property type="evidence" value="ECO:0007669"/>
    <property type="project" value="TreeGrafter"/>
</dbReference>
<name>A0A7W5Z706_9HYPH</name>
<evidence type="ECO:0000313" key="7">
    <source>
        <dbReference type="Proteomes" id="UP000537592"/>
    </source>
</evidence>
<dbReference type="Pfam" id="PF00126">
    <property type="entry name" value="HTH_1"/>
    <property type="match status" value="1"/>
</dbReference>
<evidence type="ECO:0000259" key="5">
    <source>
        <dbReference type="PROSITE" id="PS50931"/>
    </source>
</evidence>
<keyword evidence="7" id="KW-1185">Reference proteome</keyword>
<dbReference type="SUPFAM" id="SSF53850">
    <property type="entry name" value="Periplasmic binding protein-like II"/>
    <property type="match status" value="1"/>
</dbReference>
<sequence length="374" mass="41657">MLARAISLRLIQQSIDERHRGDFIPLKQIKTHVGEAMPDLSLDLKYLRYALAAAQHQSFRRAASALNISQSTLVRRVQLLEHRIGFRIFDRGPSGVRLTSAGELFLEEASVGMHQLSHAIELASSVRRGERGEIQVGVLLSLAAGPLHIALREFHRRYPHIRVSFHEGTAEQDLARVTTGELDISFIAGEPKLAGQKALRVWSESVHVALPADHRLADHHELHWSDLKEETFLVTRQGAGPEVRDYLVRKLSAPGFRPKIDVHNVSRQSLLNVVAMGYGITLASSSIIGGTADGIRFRPICGDPELLPWTAIWSPGNSNPALQYLLRIVNEVSSGKMPKRHANGVRRFIAFAVYFNAFQHSWIDAMGQLLEAIL</sequence>
<dbReference type="PROSITE" id="PS50931">
    <property type="entry name" value="HTH_LYSR"/>
    <property type="match status" value="1"/>
</dbReference>
<dbReference type="Proteomes" id="UP000537592">
    <property type="component" value="Unassembled WGS sequence"/>
</dbReference>
<evidence type="ECO:0000256" key="2">
    <source>
        <dbReference type="ARBA" id="ARBA00023015"/>
    </source>
</evidence>
<organism evidence="6 7">
    <name type="scientific">Pseudochelatococcus contaminans</name>
    <dbReference type="NCBI Taxonomy" id="1538103"/>
    <lineage>
        <taxon>Bacteria</taxon>
        <taxon>Pseudomonadati</taxon>
        <taxon>Pseudomonadota</taxon>
        <taxon>Alphaproteobacteria</taxon>
        <taxon>Hyphomicrobiales</taxon>
        <taxon>Chelatococcaceae</taxon>
        <taxon>Pseudochelatococcus</taxon>
    </lineage>
</organism>
<gene>
    <name evidence="6" type="ORF">FHS81_002970</name>
</gene>
<dbReference type="Gene3D" id="3.40.190.10">
    <property type="entry name" value="Periplasmic binding protein-like II"/>
    <property type="match status" value="2"/>
</dbReference>
<keyword evidence="3 6" id="KW-0238">DNA-binding</keyword>
<protein>
    <submittedName>
        <fullName evidence="6">DNA-binding transcriptional LysR family regulator</fullName>
    </submittedName>
</protein>
<dbReference type="RefSeq" id="WP_210281726.1">
    <property type="nucleotide sequence ID" value="NZ_JACICC010000008.1"/>
</dbReference>
<dbReference type="PANTHER" id="PTHR30346:SF0">
    <property type="entry name" value="HCA OPERON TRANSCRIPTIONAL ACTIVATOR HCAR"/>
    <property type="match status" value="1"/>
</dbReference>
<dbReference type="InterPro" id="IPR036388">
    <property type="entry name" value="WH-like_DNA-bd_sf"/>
</dbReference>
<dbReference type="InterPro" id="IPR005119">
    <property type="entry name" value="LysR_subst-bd"/>
</dbReference>
<comment type="similarity">
    <text evidence="1">Belongs to the LysR transcriptional regulatory family.</text>
</comment>